<name>A0AAU1ZUL4_9ACTN</name>
<sequence>MAEVDDFRVEGAGLDDFEVHAALVVSDLVDPEAEDLRVGLRPVDAAIRVDDAAVLSEGKAASGVSAE</sequence>
<reference evidence="1" key="1">
    <citation type="submission" date="2022-10" db="EMBL/GenBank/DDBJ databases">
        <title>The complete genomes of actinobacterial strains from the NBC collection.</title>
        <authorList>
            <person name="Joergensen T.S."/>
            <person name="Alvarez Arevalo M."/>
            <person name="Sterndorff E.B."/>
            <person name="Faurdal D."/>
            <person name="Vuksanovic O."/>
            <person name="Mourched A.-S."/>
            <person name="Charusanti P."/>
            <person name="Shaw S."/>
            <person name="Blin K."/>
            <person name="Weber T."/>
        </authorList>
    </citation>
    <scope>NUCLEOTIDE SEQUENCE</scope>
    <source>
        <strain evidence="1">NBC_00093</strain>
    </source>
</reference>
<evidence type="ECO:0000313" key="1">
    <source>
        <dbReference type="EMBL" id="WTT15003.1"/>
    </source>
</evidence>
<organism evidence="1">
    <name type="scientific">Streptomyces sp. NBC_00093</name>
    <dbReference type="NCBI Taxonomy" id="2975649"/>
    <lineage>
        <taxon>Bacteria</taxon>
        <taxon>Bacillati</taxon>
        <taxon>Actinomycetota</taxon>
        <taxon>Actinomycetes</taxon>
        <taxon>Kitasatosporales</taxon>
        <taxon>Streptomycetaceae</taxon>
        <taxon>Streptomyces</taxon>
    </lineage>
</organism>
<proteinExistence type="predicted"/>
<accession>A0AAU1ZUL4</accession>
<gene>
    <name evidence="1" type="ORF">OHA22_05430</name>
</gene>
<dbReference type="AlphaFoldDB" id="A0AAU1ZUL4"/>
<dbReference type="EMBL" id="CP108222">
    <property type="protein sequence ID" value="WTT15003.1"/>
    <property type="molecule type" value="Genomic_DNA"/>
</dbReference>
<protein>
    <submittedName>
        <fullName evidence="1">Uncharacterized protein</fullName>
    </submittedName>
</protein>